<accession>A0A7I8L2E6</accession>
<evidence type="ECO:0000313" key="3">
    <source>
        <dbReference type="EMBL" id="CAA7403922.1"/>
    </source>
</evidence>
<feature type="signal peptide" evidence="1">
    <location>
        <begin position="1"/>
        <end position="21"/>
    </location>
</feature>
<dbReference type="OrthoDB" id="10251073at2759"/>
<dbReference type="EMBL" id="LR746273">
    <property type="protein sequence ID" value="CAA7403922.1"/>
    <property type="molecule type" value="Genomic_DNA"/>
</dbReference>
<feature type="domain" description="DM2" evidence="2">
    <location>
        <begin position="43"/>
        <end position="121"/>
    </location>
</feature>
<dbReference type="SMART" id="SM00151">
    <property type="entry name" value="SWIB"/>
    <property type="match status" value="1"/>
</dbReference>
<evidence type="ECO:0000313" key="4">
    <source>
        <dbReference type="Proteomes" id="UP000663760"/>
    </source>
</evidence>
<gene>
    <name evidence="3" type="ORF">SI8410_10014600</name>
</gene>
<keyword evidence="1" id="KW-0732">Signal</keyword>
<dbReference type="InterPro" id="IPR019835">
    <property type="entry name" value="SWIB_domain"/>
</dbReference>
<dbReference type="InterPro" id="IPR036885">
    <property type="entry name" value="SWIB_MDM2_dom_sf"/>
</dbReference>
<evidence type="ECO:0000256" key="1">
    <source>
        <dbReference type="SAM" id="SignalP"/>
    </source>
</evidence>
<keyword evidence="4" id="KW-1185">Reference proteome</keyword>
<dbReference type="PANTHER" id="PTHR13844">
    <property type="entry name" value="SWI/SNF-RELATED MATRIX-ASSOCIATED ACTIN-DEPENDENT REGULATOR OF CHROMATIN SUBFAMILY D"/>
    <property type="match status" value="1"/>
</dbReference>
<dbReference type="InterPro" id="IPR003121">
    <property type="entry name" value="SWIB_MDM2_domain"/>
</dbReference>
<dbReference type="Gene3D" id="1.10.245.10">
    <property type="entry name" value="SWIB/MDM2 domain"/>
    <property type="match status" value="1"/>
</dbReference>
<protein>
    <recommendedName>
        <fullName evidence="2">DM2 domain-containing protein</fullName>
    </recommendedName>
</protein>
<dbReference type="SUPFAM" id="SSF47592">
    <property type="entry name" value="SWIB/MDM2 domain"/>
    <property type="match status" value="1"/>
</dbReference>
<organism evidence="3 4">
    <name type="scientific">Spirodela intermedia</name>
    <name type="common">Intermediate duckweed</name>
    <dbReference type="NCBI Taxonomy" id="51605"/>
    <lineage>
        <taxon>Eukaryota</taxon>
        <taxon>Viridiplantae</taxon>
        <taxon>Streptophyta</taxon>
        <taxon>Embryophyta</taxon>
        <taxon>Tracheophyta</taxon>
        <taxon>Spermatophyta</taxon>
        <taxon>Magnoliopsida</taxon>
        <taxon>Liliopsida</taxon>
        <taxon>Araceae</taxon>
        <taxon>Lemnoideae</taxon>
        <taxon>Spirodela</taxon>
    </lineage>
</organism>
<feature type="chain" id="PRO_5029572413" description="DM2 domain-containing protein" evidence="1">
    <location>
        <begin position="22"/>
        <end position="123"/>
    </location>
</feature>
<dbReference type="PROSITE" id="PS51925">
    <property type="entry name" value="SWIB_MDM2"/>
    <property type="match status" value="1"/>
</dbReference>
<dbReference type="Pfam" id="PF02201">
    <property type="entry name" value="SWIB"/>
    <property type="match status" value="1"/>
</dbReference>
<dbReference type="Proteomes" id="UP000663760">
    <property type="component" value="Chromosome 10"/>
</dbReference>
<dbReference type="CDD" id="cd10567">
    <property type="entry name" value="SWIB-MDM2_like"/>
    <property type="match status" value="1"/>
</dbReference>
<reference evidence="3" key="1">
    <citation type="submission" date="2020-02" db="EMBL/GenBank/DDBJ databases">
        <authorList>
            <person name="Scholz U."/>
            <person name="Mascher M."/>
            <person name="Fiebig A."/>
        </authorList>
    </citation>
    <scope>NUCLEOTIDE SEQUENCE</scope>
</reference>
<sequence length="123" mass="13167">MAGRVFWGCRALMAASRGAAAAEGGASSVEAIVKAKGGSNAGGLMKALPVSPAMKKFLGVPEISRSEAVKKIWDYIKLHELQNPANKREIQCDEKLKTIFAGKDKVGMLEIAKLLSPHFIKTK</sequence>
<dbReference type="AlphaFoldDB" id="A0A7I8L2E6"/>
<proteinExistence type="predicted"/>
<name>A0A7I8L2E6_SPIIN</name>
<evidence type="ECO:0000259" key="2">
    <source>
        <dbReference type="PROSITE" id="PS51925"/>
    </source>
</evidence>